<dbReference type="Proteomes" id="UP000637423">
    <property type="component" value="Unassembled WGS sequence"/>
</dbReference>
<evidence type="ECO:0000313" key="1">
    <source>
        <dbReference type="EMBL" id="GGD01349.1"/>
    </source>
</evidence>
<sequence length="192" mass="20817">MMTLLPVAARVAKPWKNGGGSTSDILVMPENAGLDDFDWRLSIATIGGIGPFSEFKGVDRSLSLLENAGPEPLCLLVDEVRFQLDSQNPSLRFSGEARVRTEAGGEPHVVLNVMSRRDCFTHLLSTVRISGSQQIELDDAIHILLAQQGECRIVNTGQTIRPYDAVLVQQESSIHLETGAEASLLLIAIKPA</sequence>
<dbReference type="RefSeq" id="WP_188569496.1">
    <property type="nucleotide sequence ID" value="NZ_BMED01000010.1"/>
</dbReference>
<dbReference type="Pfam" id="PF05962">
    <property type="entry name" value="HutD"/>
    <property type="match status" value="1"/>
</dbReference>
<name>A0A916V0M4_9BURK</name>
<dbReference type="Gene3D" id="2.60.120.10">
    <property type="entry name" value="Jelly Rolls"/>
    <property type="match status" value="1"/>
</dbReference>
<reference evidence="1" key="2">
    <citation type="submission" date="2020-09" db="EMBL/GenBank/DDBJ databases">
        <authorList>
            <person name="Sun Q."/>
            <person name="Zhou Y."/>
        </authorList>
    </citation>
    <scope>NUCLEOTIDE SEQUENCE</scope>
    <source>
        <strain evidence="1">CGMCC 1.10998</strain>
    </source>
</reference>
<keyword evidence="2" id="KW-1185">Reference proteome</keyword>
<dbReference type="SUPFAM" id="SSF51182">
    <property type="entry name" value="RmlC-like cupins"/>
    <property type="match status" value="1"/>
</dbReference>
<dbReference type="PANTHER" id="PTHR37943:SF1">
    <property type="entry name" value="PROTEIN VES"/>
    <property type="match status" value="1"/>
</dbReference>
<reference evidence="1" key="1">
    <citation type="journal article" date="2014" name="Int. J. Syst. Evol. Microbiol.">
        <title>Complete genome sequence of Corynebacterium casei LMG S-19264T (=DSM 44701T), isolated from a smear-ripened cheese.</title>
        <authorList>
            <consortium name="US DOE Joint Genome Institute (JGI-PGF)"/>
            <person name="Walter F."/>
            <person name="Albersmeier A."/>
            <person name="Kalinowski J."/>
            <person name="Ruckert C."/>
        </authorList>
    </citation>
    <scope>NUCLEOTIDE SEQUENCE</scope>
    <source>
        <strain evidence="1">CGMCC 1.10998</strain>
    </source>
</reference>
<proteinExistence type="predicted"/>
<dbReference type="AlphaFoldDB" id="A0A916V0M4"/>
<accession>A0A916V0M4</accession>
<dbReference type="EMBL" id="BMED01000010">
    <property type="protein sequence ID" value="GGD01349.1"/>
    <property type="molecule type" value="Genomic_DNA"/>
</dbReference>
<protein>
    <submittedName>
        <fullName evidence="1">HutD-family protein</fullName>
    </submittedName>
</protein>
<dbReference type="InterPro" id="IPR011051">
    <property type="entry name" value="RmlC_Cupin_sf"/>
</dbReference>
<gene>
    <name evidence="1" type="ORF">GCM10011396_56130</name>
</gene>
<dbReference type="InterPro" id="IPR014710">
    <property type="entry name" value="RmlC-like_jellyroll"/>
</dbReference>
<comment type="caution">
    <text evidence="1">The sequence shown here is derived from an EMBL/GenBank/DDBJ whole genome shotgun (WGS) entry which is preliminary data.</text>
</comment>
<dbReference type="InterPro" id="IPR010282">
    <property type="entry name" value="Uncharacterised_HutD/Ves"/>
</dbReference>
<dbReference type="PANTHER" id="PTHR37943">
    <property type="entry name" value="PROTEIN VES"/>
    <property type="match status" value="1"/>
</dbReference>
<evidence type="ECO:0000313" key="2">
    <source>
        <dbReference type="Proteomes" id="UP000637423"/>
    </source>
</evidence>
<organism evidence="1 2">
    <name type="scientific">Undibacterium terreum</name>
    <dbReference type="NCBI Taxonomy" id="1224302"/>
    <lineage>
        <taxon>Bacteria</taxon>
        <taxon>Pseudomonadati</taxon>
        <taxon>Pseudomonadota</taxon>
        <taxon>Betaproteobacteria</taxon>
        <taxon>Burkholderiales</taxon>
        <taxon>Oxalobacteraceae</taxon>
        <taxon>Undibacterium</taxon>
    </lineage>
</organism>